<organism evidence="1 2">
    <name type="scientific">Paraburkholderia terrae</name>
    <dbReference type="NCBI Taxonomy" id="311230"/>
    <lineage>
        <taxon>Bacteria</taxon>
        <taxon>Pseudomonadati</taxon>
        <taxon>Pseudomonadota</taxon>
        <taxon>Betaproteobacteria</taxon>
        <taxon>Burkholderiales</taxon>
        <taxon>Burkholderiaceae</taxon>
        <taxon>Paraburkholderia</taxon>
    </lineage>
</organism>
<evidence type="ECO:0008006" key="3">
    <source>
        <dbReference type="Google" id="ProtNLM"/>
    </source>
</evidence>
<accession>A0ABN6JLV5</accession>
<dbReference type="InterPro" id="IPR010982">
    <property type="entry name" value="Lambda_DNA-bd_dom_sf"/>
</dbReference>
<sequence length="93" mass="10406">MNRRAQAIQHLERSGEDSRRRRALAARLDTALKRADISTACVARLLNVGMHDVQFWRRGITVPPLNVFTRIAAFLDVDAYWLCTGQTPGASAI</sequence>
<dbReference type="Proteomes" id="UP001319874">
    <property type="component" value="Chromosome 2"/>
</dbReference>
<name>A0ABN6JLV5_9BURK</name>
<proteinExistence type="predicted"/>
<keyword evidence="2" id="KW-1185">Reference proteome</keyword>
<gene>
    <name evidence="1" type="ORF">PTKU64_55650</name>
</gene>
<dbReference type="SUPFAM" id="SSF47413">
    <property type="entry name" value="lambda repressor-like DNA-binding domains"/>
    <property type="match status" value="1"/>
</dbReference>
<evidence type="ECO:0000313" key="2">
    <source>
        <dbReference type="Proteomes" id="UP001319874"/>
    </source>
</evidence>
<evidence type="ECO:0000313" key="1">
    <source>
        <dbReference type="EMBL" id="BCZ81890.1"/>
    </source>
</evidence>
<reference evidence="1 2" key="1">
    <citation type="journal article" date="2022" name="Front. Microbiol.">
        <title>Identification and characterization of a novel class of self-sufficient cytochrome P450 hydroxylase involved in cyclohexanecarboxylate degradation in Paraburkholderia terrae strain KU-64.</title>
        <authorList>
            <person name="Yamamoto T."/>
            <person name="Hasegawa Y."/>
            <person name="Iwaki H."/>
        </authorList>
    </citation>
    <scope>NUCLEOTIDE SEQUENCE [LARGE SCALE GENOMIC DNA]</scope>
    <source>
        <strain evidence="1 2">KU-64</strain>
    </source>
</reference>
<dbReference type="EMBL" id="AP024956">
    <property type="protein sequence ID" value="BCZ81890.1"/>
    <property type="molecule type" value="Genomic_DNA"/>
</dbReference>
<protein>
    <recommendedName>
        <fullName evidence="3">XRE family transcriptional regulator</fullName>
    </recommendedName>
</protein>
<dbReference type="Gene3D" id="1.10.260.40">
    <property type="entry name" value="lambda repressor-like DNA-binding domains"/>
    <property type="match status" value="1"/>
</dbReference>